<evidence type="ECO:0000259" key="4">
    <source>
        <dbReference type="Pfam" id="PF05426"/>
    </source>
</evidence>
<feature type="domain" description="Alginate lyase" evidence="4">
    <location>
        <begin position="69"/>
        <end position="355"/>
    </location>
</feature>
<reference evidence="5" key="1">
    <citation type="journal article" date="2021" name="New Phytol.">
        <title>Evolutionary innovations through gain and loss of genes in the ectomycorrhizal Boletales.</title>
        <authorList>
            <person name="Wu G."/>
            <person name="Miyauchi S."/>
            <person name="Morin E."/>
            <person name="Kuo A."/>
            <person name="Drula E."/>
            <person name="Varga T."/>
            <person name="Kohler A."/>
            <person name="Feng B."/>
            <person name="Cao Y."/>
            <person name="Lipzen A."/>
            <person name="Daum C."/>
            <person name="Hundley H."/>
            <person name="Pangilinan J."/>
            <person name="Johnson J."/>
            <person name="Barry K."/>
            <person name="LaButti K."/>
            <person name="Ng V."/>
            <person name="Ahrendt S."/>
            <person name="Min B."/>
            <person name="Choi I.G."/>
            <person name="Park H."/>
            <person name="Plett J.M."/>
            <person name="Magnuson J."/>
            <person name="Spatafora J.W."/>
            <person name="Nagy L.G."/>
            <person name="Henrissat B."/>
            <person name="Grigoriev I.V."/>
            <person name="Yang Z.L."/>
            <person name="Xu J."/>
            <person name="Martin F.M."/>
        </authorList>
    </citation>
    <scope>NUCLEOTIDE SEQUENCE</scope>
    <source>
        <strain evidence="5">KKN 215</strain>
    </source>
</reference>
<dbReference type="SUPFAM" id="SSF48230">
    <property type="entry name" value="Chondroitin AC/alginate lyase"/>
    <property type="match status" value="1"/>
</dbReference>
<feature type="signal peptide" evidence="3">
    <location>
        <begin position="1"/>
        <end position="25"/>
    </location>
</feature>
<evidence type="ECO:0000313" key="5">
    <source>
        <dbReference type="EMBL" id="KAH8101692.1"/>
    </source>
</evidence>
<dbReference type="Proteomes" id="UP000813824">
    <property type="component" value="Unassembled WGS sequence"/>
</dbReference>
<keyword evidence="2 5" id="KW-0456">Lyase</keyword>
<evidence type="ECO:0000313" key="6">
    <source>
        <dbReference type="Proteomes" id="UP000813824"/>
    </source>
</evidence>
<sequence>MAPPQSFKTTLFLVGTALCLSPAQALTNYANIFFNPDVLAAGSFDQATLRAQKTVISWAQELAGQGPWNVTSKGIPPPSGNKHDYMSFSPYSWPDCSNAGNTTELTPEQIWTTCEYVTRDGQFNPDARAVNDIGNFDDMANAVFYNALAWVIDGSSTYSANTAKYIQAWFVDADTAMNPNLNFAQMKRGPDGQEGSHSGVLDLKCLSKIVNGILILRDRKAPEWTSDLDNTFTAWAKTYTQWLQTAPTAVEESQSTNNHGTFYYNQLAALQLLVGDKDSAVKTVQTYFSSLYLNQINANGDQPLESNRTRPYHYRAYNIAAMITLARIGEYAGYKAWDTKTSAGATIQTAVDFAMLQQPGDDTADELYPYVAAAGVQYGDPDGKYAKFLSSSLGNEILKDPFYMWDTLAIPGLATPTSHASTTHKGTGAGGAHQTGGAGYKPPANAAFSEFAFSNAWSVVIAAVACALYVV</sequence>
<dbReference type="GO" id="GO:0042597">
    <property type="term" value="C:periplasmic space"/>
    <property type="evidence" value="ECO:0007669"/>
    <property type="project" value="InterPro"/>
</dbReference>
<dbReference type="GO" id="GO:0016829">
    <property type="term" value="F:lyase activity"/>
    <property type="evidence" value="ECO:0007669"/>
    <property type="project" value="UniProtKB-KW"/>
</dbReference>
<evidence type="ECO:0000256" key="2">
    <source>
        <dbReference type="ARBA" id="ARBA00023239"/>
    </source>
</evidence>
<dbReference type="EMBL" id="JAEVFJ010000011">
    <property type="protein sequence ID" value="KAH8101692.1"/>
    <property type="molecule type" value="Genomic_DNA"/>
</dbReference>
<proteinExistence type="predicted"/>
<organism evidence="5 6">
    <name type="scientific">Cristinia sonorae</name>
    <dbReference type="NCBI Taxonomy" id="1940300"/>
    <lineage>
        <taxon>Eukaryota</taxon>
        <taxon>Fungi</taxon>
        <taxon>Dikarya</taxon>
        <taxon>Basidiomycota</taxon>
        <taxon>Agaricomycotina</taxon>
        <taxon>Agaricomycetes</taxon>
        <taxon>Agaricomycetidae</taxon>
        <taxon>Agaricales</taxon>
        <taxon>Pleurotineae</taxon>
        <taxon>Stephanosporaceae</taxon>
        <taxon>Cristinia</taxon>
    </lineage>
</organism>
<keyword evidence="1 3" id="KW-0732">Signal</keyword>
<feature type="chain" id="PRO_5035452420" evidence="3">
    <location>
        <begin position="26"/>
        <end position="471"/>
    </location>
</feature>
<dbReference type="Gene3D" id="1.50.10.100">
    <property type="entry name" value="Chondroitin AC/alginate lyase"/>
    <property type="match status" value="1"/>
</dbReference>
<keyword evidence="6" id="KW-1185">Reference proteome</keyword>
<name>A0A8K0UPR5_9AGAR</name>
<protein>
    <submittedName>
        <fullName evidence="5">Chondroitin AC/alginate lyase</fullName>
    </submittedName>
</protein>
<dbReference type="Pfam" id="PF05426">
    <property type="entry name" value="Alginate_lyase"/>
    <property type="match status" value="1"/>
</dbReference>
<comment type="caution">
    <text evidence="5">The sequence shown here is derived from an EMBL/GenBank/DDBJ whole genome shotgun (WGS) entry which is preliminary data.</text>
</comment>
<evidence type="ECO:0000256" key="3">
    <source>
        <dbReference type="SAM" id="SignalP"/>
    </source>
</evidence>
<gene>
    <name evidence="5" type="ORF">BXZ70DRAFT_931554</name>
</gene>
<evidence type="ECO:0000256" key="1">
    <source>
        <dbReference type="ARBA" id="ARBA00022729"/>
    </source>
</evidence>
<dbReference type="InterPro" id="IPR008929">
    <property type="entry name" value="Chondroitin_lyas"/>
</dbReference>
<accession>A0A8K0UPR5</accession>
<dbReference type="AlphaFoldDB" id="A0A8K0UPR5"/>
<dbReference type="OrthoDB" id="63533at2759"/>
<dbReference type="InterPro" id="IPR008397">
    <property type="entry name" value="Alginate_lyase_dom"/>
</dbReference>